<gene>
    <name evidence="1" type="ORF">A3L25_012570</name>
</gene>
<dbReference type="SUPFAM" id="SSF55298">
    <property type="entry name" value="YjgF-like"/>
    <property type="match status" value="1"/>
</dbReference>
<reference evidence="1 2" key="2">
    <citation type="submission" date="2020-04" db="EMBL/GenBank/DDBJ databases">
        <title>Complete genome sequence of Pseudomonas putida strain JQ581.</title>
        <authorList>
            <person name="Mu Y."/>
        </authorList>
    </citation>
    <scope>NUCLEOTIDE SEQUENCE [LARGE SCALE GENOMIC DNA]</scope>
    <source>
        <strain evidence="1 2">JQ581</strain>
    </source>
</reference>
<protein>
    <submittedName>
        <fullName evidence="1">RidA family protein</fullName>
    </submittedName>
</protein>
<dbReference type="PANTHER" id="PTHR47328">
    <property type="match status" value="1"/>
</dbReference>
<dbReference type="CDD" id="cd06150">
    <property type="entry name" value="YjgF_YER057c_UK114_like_2"/>
    <property type="match status" value="1"/>
</dbReference>
<accession>A0AAP9MYP1</accession>
<dbReference type="InterPro" id="IPR006175">
    <property type="entry name" value="YjgF/YER057c/UK114"/>
</dbReference>
<dbReference type="Gene3D" id="3.30.1330.40">
    <property type="entry name" value="RutC-like"/>
    <property type="match status" value="1"/>
</dbReference>
<dbReference type="PANTHER" id="PTHR47328:SF1">
    <property type="entry name" value="RUTC FAMILY PROTEIN YOAB"/>
    <property type="match status" value="1"/>
</dbReference>
<reference evidence="1 2" key="1">
    <citation type="submission" date="2016-04" db="EMBL/GenBank/DDBJ databases">
        <authorList>
            <person name="Qiu J."/>
        </authorList>
    </citation>
    <scope>NUCLEOTIDE SEQUENCE [LARGE SCALE GENOMIC DNA]</scope>
    <source>
        <strain evidence="1 2">JQ581</strain>
    </source>
</reference>
<name>A0AAP9MYP1_PSEPU</name>
<sequence length="117" mass="13126">MANFTRIKHNELMSKAVRANGFVFVGGQTPDQREEDVTGQTRQVLKKIDENLEAMGLDKSHLVSVSIWLKDITRDFDAMNAVWAEWVDKNNTPSRATVEAHLRTADMLVEIAAIAAE</sequence>
<dbReference type="Pfam" id="PF01042">
    <property type="entry name" value="Ribonuc_L-PSP"/>
    <property type="match status" value="1"/>
</dbReference>
<dbReference type="RefSeq" id="WP_063426013.1">
    <property type="nucleotide sequence ID" value="NZ_CP050951.1"/>
</dbReference>
<evidence type="ECO:0000313" key="1">
    <source>
        <dbReference type="EMBL" id="QJQ10207.1"/>
    </source>
</evidence>
<organism evidence="1 2">
    <name type="scientific">Pseudomonas putida</name>
    <name type="common">Arthrobacter siderocapsulatus</name>
    <dbReference type="NCBI Taxonomy" id="303"/>
    <lineage>
        <taxon>Bacteria</taxon>
        <taxon>Pseudomonadati</taxon>
        <taxon>Pseudomonadota</taxon>
        <taxon>Gammaproteobacteria</taxon>
        <taxon>Pseudomonadales</taxon>
        <taxon>Pseudomonadaceae</taxon>
        <taxon>Pseudomonas</taxon>
    </lineage>
</organism>
<proteinExistence type="predicted"/>
<dbReference type="Proteomes" id="UP000076857">
    <property type="component" value="Chromosome"/>
</dbReference>
<dbReference type="InterPro" id="IPR035959">
    <property type="entry name" value="RutC-like_sf"/>
</dbReference>
<evidence type="ECO:0000313" key="2">
    <source>
        <dbReference type="Proteomes" id="UP000076857"/>
    </source>
</evidence>
<dbReference type="AlphaFoldDB" id="A0AAP9MYP1"/>
<dbReference type="InterPro" id="IPR035709">
    <property type="entry name" value="YoaB-like"/>
</dbReference>
<dbReference type="EMBL" id="CP050951">
    <property type="protein sequence ID" value="QJQ10207.1"/>
    <property type="molecule type" value="Genomic_DNA"/>
</dbReference>